<evidence type="ECO:0000313" key="2">
    <source>
        <dbReference type="EMBL" id="KAJ8036165.1"/>
    </source>
</evidence>
<reference evidence="2" key="1">
    <citation type="submission" date="2021-10" db="EMBL/GenBank/DDBJ databases">
        <title>Tropical sea cucumber genome reveals ecological adaptation and Cuvierian tubules defense mechanism.</title>
        <authorList>
            <person name="Chen T."/>
        </authorList>
    </citation>
    <scope>NUCLEOTIDE SEQUENCE</scope>
    <source>
        <strain evidence="2">Nanhai2018</strain>
        <tissue evidence="2">Muscle</tissue>
    </source>
</reference>
<evidence type="ECO:0000313" key="3">
    <source>
        <dbReference type="Proteomes" id="UP001152320"/>
    </source>
</evidence>
<comment type="caution">
    <text evidence="2">The sequence shown here is derived from an EMBL/GenBank/DDBJ whole genome shotgun (WGS) entry which is preliminary data.</text>
</comment>
<keyword evidence="3" id="KW-1185">Reference proteome</keyword>
<dbReference type="Proteomes" id="UP001152320">
    <property type="component" value="Chromosome 9"/>
</dbReference>
<name>A0A9Q1H881_HOLLE</name>
<evidence type="ECO:0000256" key="1">
    <source>
        <dbReference type="SAM" id="MobiDB-lite"/>
    </source>
</evidence>
<feature type="compositionally biased region" description="Polar residues" evidence="1">
    <location>
        <begin position="30"/>
        <end position="41"/>
    </location>
</feature>
<organism evidence="2 3">
    <name type="scientific">Holothuria leucospilota</name>
    <name type="common">Black long sea cucumber</name>
    <name type="synonym">Mertensiothuria leucospilota</name>
    <dbReference type="NCBI Taxonomy" id="206669"/>
    <lineage>
        <taxon>Eukaryota</taxon>
        <taxon>Metazoa</taxon>
        <taxon>Echinodermata</taxon>
        <taxon>Eleutherozoa</taxon>
        <taxon>Echinozoa</taxon>
        <taxon>Holothuroidea</taxon>
        <taxon>Aspidochirotacea</taxon>
        <taxon>Aspidochirotida</taxon>
        <taxon>Holothuriidae</taxon>
        <taxon>Holothuria</taxon>
    </lineage>
</organism>
<proteinExistence type="predicted"/>
<dbReference type="EMBL" id="JAIZAY010000009">
    <property type="protein sequence ID" value="KAJ8036165.1"/>
    <property type="molecule type" value="Genomic_DNA"/>
</dbReference>
<accession>A0A9Q1H881</accession>
<protein>
    <submittedName>
        <fullName evidence="2">Uncharacterized protein</fullName>
    </submittedName>
</protein>
<feature type="region of interest" description="Disordered" evidence="1">
    <location>
        <begin position="30"/>
        <end position="53"/>
    </location>
</feature>
<sequence>MTGNAGFISPTFGSDTIMFSSSHLEASIKSPWTRTPSSTVGNCREDAIQQVNS</sequence>
<gene>
    <name evidence="2" type="ORF">HOLleu_20052</name>
</gene>
<dbReference type="AlphaFoldDB" id="A0A9Q1H881"/>